<dbReference type="Gene3D" id="3.30.360.10">
    <property type="entry name" value="Dihydrodipicolinate Reductase, domain 2"/>
    <property type="match status" value="1"/>
</dbReference>
<dbReference type="InterPro" id="IPR055170">
    <property type="entry name" value="GFO_IDH_MocA-like_dom"/>
</dbReference>
<dbReference type="PANTHER" id="PTHR43249:SF1">
    <property type="entry name" value="D-GLUCOSIDE 3-DEHYDROGENASE"/>
    <property type="match status" value="1"/>
</dbReference>
<dbReference type="SUPFAM" id="SSF51735">
    <property type="entry name" value="NAD(P)-binding Rossmann-fold domains"/>
    <property type="match status" value="1"/>
</dbReference>
<sequence length="379" mass="42615">MEKIRAAVVGFGGMGRQYVQMIYDGEIDGMVLAGVCCRNEKGQNEIRTVYPGASVYPNVEAMFACGDEFDAVVVVTPHATHVEIGKMAAAAGKHILLDKPAGISTKEVKGLINAAARAGVCLGMIFNTRMNRVFFRAKEMIERGELGRLNRAVWISNIWFRTPAYHNSAPWRSTWEGEHGGLLINQSQHFLDVWQWLLGMPDQVLATVECGKYSDITVDDSMDLQFFYDNGLHGTFIASSGEYPGVNRLEIWGTKGRLCIEDSSRIIFDENVMSTDEFNRLNQDIYGMPEHYAREIAVEKNGVEGYQKIFQNFTDHLLKGEPLLATGEDGLRVLMIANGAYLSSWQEQRVEFPIDDEKYAVMLEEKVRDEQKSLSCLDR</sequence>
<dbReference type="GO" id="GO:0016491">
    <property type="term" value="F:oxidoreductase activity"/>
    <property type="evidence" value="ECO:0007669"/>
    <property type="project" value="UniProtKB-KW"/>
</dbReference>
<dbReference type="EMBL" id="CYZE01000020">
    <property type="protein sequence ID" value="CUP18077.1"/>
    <property type="molecule type" value="Genomic_DNA"/>
</dbReference>
<organism evidence="3 4">
    <name type="scientific">Hungatella hathewayi</name>
    <dbReference type="NCBI Taxonomy" id="154046"/>
    <lineage>
        <taxon>Bacteria</taxon>
        <taxon>Bacillati</taxon>
        <taxon>Bacillota</taxon>
        <taxon>Clostridia</taxon>
        <taxon>Lachnospirales</taxon>
        <taxon>Lachnospiraceae</taxon>
        <taxon>Hungatella</taxon>
    </lineage>
</organism>
<dbReference type="Proteomes" id="UP000095651">
    <property type="component" value="Unassembled WGS sequence"/>
</dbReference>
<evidence type="ECO:0000313" key="4">
    <source>
        <dbReference type="Proteomes" id="UP000095651"/>
    </source>
</evidence>
<feature type="domain" description="Gfo/Idh/MocA-like oxidoreductase N-terminal" evidence="1">
    <location>
        <begin position="4"/>
        <end position="124"/>
    </location>
</feature>
<dbReference type="Pfam" id="PF01408">
    <property type="entry name" value="GFO_IDH_MocA"/>
    <property type="match status" value="1"/>
</dbReference>
<protein>
    <submittedName>
        <fullName evidence="3">Oxidoreductase domain-containing protein</fullName>
        <ecNumber evidence="3">1.-.-.-</ecNumber>
    </submittedName>
</protein>
<dbReference type="GO" id="GO:0000166">
    <property type="term" value="F:nucleotide binding"/>
    <property type="evidence" value="ECO:0007669"/>
    <property type="project" value="InterPro"/>
</dbReference>
<dbReference type="RefSeq" id="WP_055659611.1">
    <property type="nucleotide sequence ID" value="NZ_CABIXC010000020.1"/>
</dbReference>
<proteinExistence type="predicted"/>
<dbReference type="InterPro" id="IPR036291">
    <property type="entry name" value="NAD(P)-bd_dom_sf"/>
</dbReference>
<evidence type="ECO:0000259" key="2">
    <source>
        <dbReference type="Pfam" id="PF22725"/>
    </source>
</evidence>
<dbReference type="InterPro" id="IPR000683">
    <property type="entry name" value="Gfo/Idh/MocA-like_OxRdtase_N"/>
</dbReference>
<dbReference type="InterPro" id="IPR052515">
    <property type="entry name" value="Gfo/Idh/MocA_Oxidoreductase"/>
</dbReference>
<dbReference type="Pfam" id="PF22725">
    <property type="entry name" value="GFO_IDH_MocA_C3"/>
    <property type="match status" value="1"/>
</dbReference>
<dbReference type="Gene3D" id="3.40.50.720">
    <property type="entry name" value="NAD(P)-binding Rossmann-like Domain"/>
    <property type="match status" value="1"/>
</dbReference>
<dbReference type="EC" id="1.-.-.-" evidence="3"/>
<keyword evidence="3" id="KW-0560">Oxidoreductase</keyword>
<name>A0A174L6H0_9FIRM</name>
<dbReference type="SUPFAM" id="SSF55347">
    <property type="entry name" value="Glyceraldehyde-3-phosphate dehydrogenase-like, C-terminal domain"/>
    <property type="match status" value="1"/>
</dbReference>
<accession>A0A174L6H0</accession>
<reference evidence="3 4" key="1">
    <citation type="submission" date="2015-09" db="EMBL/GenBank/DDBJ databases">
        <authorList>
            <consortium name="Pathogen Informatics"/>
        </authorList>
    </citation>
    <scope>NUCLEOTIDE SEQUENCE [LARGE SCALE GENOMIC DNA]</scope>
    <source>
        <strain evidence="3 4">2789STDY5608850</strain>
    </source>
</reference>
<evidence type="ECO:0000313" key="3">
    <source>
        <dbReference type="EMBL" id="CUP18077.1"/>
    </source>
</evidence>
<evidence type="ECO:0000259" key="1">
    <source>
        <dbReference type="Pfam" id="PF01408"/>
    </source>
</evidence>
<feature type="domain" description="GFO/IDH/MocA-like oxidoreductase" evidence="2">
    <location>
        <begin position="136"/>
        <end position="258"/>
    </location>
</feature>
<dbReference type="AlphaFoldDB" id="A0A174L6H0"/>
<dbReference type="PANTHER" id="PTHR43249">
    <property type="entry name" value="UDP-N-ACETYL-2-AMINO-2-DEOXY-D-GLUCURONATE OXIDASE"/>
    <property type="match status" value="1"/>
</dbReference>
<gene>
    <name evidence="3" type="primary">yvaA_2</name>
    <name evidence="3" type="ORF">ERS852407_05219</name>
</gene>